<dbReference type="RefSeq" id="WP_047250568.1">
    <property type="nucleotide sequence ID" value="NZ_CP011367.1"/>
</dbReference>
<dbReference type="InterPro" id="IPR011990">
    <property type="entry name" value="TPR-like_helical_dom_sf"/>
</dbReference>
<dbReference type="Proteomes" id="UP000064201">
    <property type="component" value="Chromosome"/>
</dbReference>
<keyword evidence="1" id="KW-0677">Repeat</keyword>
<gene>
    <name evidence="6" type="ORF">TVD_00945</name>
</gene>
<dbReference type="Gene3D" id="1.25.40.10">
    <property type="entry name" value="Tetratricopeptide repeat domain"/>
    <property type="match status" value="1"/>
</dbReference>
<dbReference type="Pfam" id="PF07719">
    <property type="entry name" value="TPR_2"/>
    <property type="match status" value="1"/>
</dbReference>
<evidence type="ECO:0000313" key="6">
    <source>
        <dbReference type="EMBL" id="AKJ94020.1"/>
    </source>
</evidence>
<evidence type="ECO:0000256" key="5">
    <source>
        <dbReference type="SAM" id="SignalP"/>
    </source>
</evidence>
<protein>
    <submittedName>
        <fullName evidence="6">Uncharacterized protein</fullName>
    </submittedName>
</protein>
<feature type="repeat" description="TPR" evidence="3">
    <location>
        <begin position="294"/>
        <end position="327"/>
    </location>
</feature>
<dbReference type="AlphaFoldDB" id="A0A0G3FYE1"/>
<dbReference type="KEGG" id="tvr:TVD_00945"/>
<dbReference type="PROSITE" id="PS51257">
    <property type="entry name" value="PROKAR_LIPOPROTEIN"/>
    <property type="match status" value="1"/>
</dbReference>
<evidence type="ECO:0000256" key="4">
    <source>
        <dbReference type="SAM" id="MobiDB-lite"/>
    </source>
</evidence>
<keyword evidence="7" id="KW-1185">Reference proteome</keyword>
<dbReference type="STRING" id="106634.TVD_00945"/>
<evidence type="ECO:0000256" key="3">
    <source>
        <dbReference type="PROSITE-ProRule" id="PRU00339"/>
    </source>
</evidence>
<dbReference type="PATRIC" id="fig|106634.4.peg.193"/>
<name>A0A0G3FYE1_9GAMM</name>
<sequence length="373" mass="41602">MTAARGLLPLASILLALLLVQGCAALDPFAPPEQRIERALETGNYQHALELIDENDPEPRARWAERRAAIEDEAATAAAEAMHEARAASAEGAVAQALEILETAEAQLPPDSERREFISQLERQRQVGLQTLQQRHDILEARALVQRLRLLEVMRPLVRHSERLPDDPDRLANRREPLARALDGYAAGTDGEERLELLHLAQGLASDSERAERIARLERELRQAEAPEIEEEVPRSTINARLRQALEAGELSTAARWCRNEITPDTDASGPDQAAQRAHRALCEEWRERRDARAETLLEEGRSHYSAGDIEEALRHWEEGLELAPDHAGLLSAHERALRVVERLESLRVPEPLPEAEADSPPDDVPQAEPDAP</sequence>
<keyword evidence="5" id="KW-0732">Signal</keyword>
<reference evidence="6 7" key="1">
    <citation type="submission" date="2015-04" db="EMBL/GenBank/DDBJ databases">
        <title>Complete Sequence for the Genome of the Thioalkalivibrio versutus D301.</title>
        <authorList>
            <person name="Mu T."/>
            <person name="Zhou J."/>
            <person name="Xu X."/>
        </authorList>
    </citation>
    <scope>NUCLEOTIDE SEQUENCE [LARGE SCALE GENOMIC DNA]</scope>
    <source>
        <strain evidence="6 7">D301</strain>
    </source>
</reference>
<feature type="signal peptide" evidence="5">
    <location>
        <begin position="1"/>
        <end position="25"/>
    </location>
</feature>
<accession>A0A0G3FYE1</accession>
<dbReference type="OrthoDB" id="5783700at2"/>
<dbReference type="InterPro" id="IPR019734">
    <property type="entry name" value="TPR_rpt"/>
</dbReference>
<evidence type="ECO:0000313" key="7">
    <source>
        <dbReference type="Proteomes" id="UP000064201"/>
    </source>
</evidence>
<dbReference type="InterPro" id="IPR013105">
    <property type="entry name" value="TPR_2"/>
</dbReference>
<feature type="region of interest" description="Disordered" evidence="4">
    <location>
        <begin position="349"/>
        <end position="373"/>
    </location>
</feature>
<organism evidence="6 7">
    <name type="scientific">Thioalkalivibrio versutus</name>
    <dbReference type="NCBI Taxonomy" id="106634"/>
    <lineage>
        <taxon>Bacteria</taxon>
        <taxon>Pseudomonadati</taxon>
        <taxon>Pseudomonadota</taxon>
        <taxon>Gammaproteobacteria</taxon>
        <taxon>Chromatiales</taxon>
        <taxon>Ectothiorhodospiraceae</taxon>
        <taxon>Thioalkalivibrio</taxon>
    </lineage>
</organism>
<dbReference type="SUPFAM" id="SSF48452">
    <property type="entry name" value="TPR-like"/>
    <property type="match status" value="1"/>
</dbReference>
<evidence type="ECO:0000256" key="1">
    <source>
        <dbReference type="ARBA" id="ARBA00022737"/>
    </source>
</evidence>
<keyword evidence="2 3" id="KW-0802">TPR repeat</keyword>
<dbReference type="SMART" id="SM00028">
    <property type="entry name" value="TPR"/>
    <property type="match status" value="1"/>
</dbReference>
<evidence type="ECO:0000256" key="2">
    <source>
        <dbReference type="ARBA" id="ARBA00022803"/>
    </source>
</evidence>
<dbReference type="EMBL" id="CP011367">
    <property type="protein sequence ID" value="AKJ94020.1"/>
    <property type="molecule type" value="Genomic_DNA"/>
</dbReference>
<dbReference type="PROSITE" id="PS50005">
    <property type="entry name" value="TPR"/>
    <property type="match status" value="1"/>
</dbReference>
<proteinExistence type="predicted"/>
<feature type="chain" id="PRO_5002553649" evidence="5">
    <location>
        <begin position="26"/>
        <end position="373"/>
    </location>
</feature>